<evidence type="ECO:0000313" key="3">
    <source>
        <dbReference type="Proteomes" id="UP000218172"/>
    </source>
</evidence>
<accession>A0A2A4MPY6</accession>
<name>A0A2A4MPY6_9GAMM</name>
<dbReference type="InterPro" id="IPR036869">
    <property type="entry name" value="J_dom_sf"/>
</dbReference>
<sequence>MSSLAVAQSMCELKEMYRSLAAQHHPDRGGCSSTMQVINLQYLIMKKKFKVTSITPAIYESHFDDIEVGDRLYINATLSEVQEVNDTRFMVVACSRNRQTWFDKSTGIGLYNRRLRASFVPFQA</sequence>
<organism evidence="2 3">
    <name type="scientific">SAR86 cluster bacterium</name>
    <dbReference type="NCBI Taxonomy" id="2030880"/>
    <lineage>
        <taxon>Bacteria</taxon>
        <taxon>Pseudomonadati</taxon>
        <taxon>Pseudomonadota</taxon>
        <taxon>Gammaproteobacteria</taxon>
        <taxon>SAR86 cluster</taxon>
    </lineage>
</organism>
<reference evidence="3" key="1">
    <citation type="submission" date="2017-08" db="EMBL/GenBank/DDBJ databases">
        <title>A dynamic microbial community with high functional redundancy inhabits the cold, oxic subseafloor aquifer.</title>
        <authorList>
            <person name="Tully B.J."/>
            <person name="Wheat C.G."/>
            <person name="Glazer B.T."/>
            <person name="Huber J.A."/>
        </authorList>
    </citation>
    <scope>NUCLEOTIDE SEQUENCE [LARGE SCALE GENOMIC DNA]</scope>
</reference>
<dbReference type="Gene3D" id="1.10.287.110">
    <property type="entry name" value="DnaJ domain"/>
    <property type="match status" value="1"/>
</dbReference>
<dbReference type="SUPFAM" id="SSF46565">
    <property type="entry name" value="Chaperone J-domain"/>
    <property type="match status" value="1"/>
</dbReference>
<proteinExistence type="predicted"/>
<protein>
    <recommendedName>
        <fullName evidence="4">J domain-containing protein</fullName>
    </recommendedName>
</protein>
<dbReference type="Proteomes" id="UP000218172">
    <property type="component" value="Unassembled WGS sequence"/>
</dbReference>
<gene>
    <name evidence="2" type="ORF">COC19_03700</name>
</gene>
<comment type="caution">
    <text evidence="2">The sequence shown here is derived from an EMBL/GenBank/DDBJ whole genome shotgun (WGS) entry which is preliminary data.</text>
</comment>
<keyword evidence="1" id="KW-0143">Chaperone</keyword>
<dbReference type="EMBL" id="NVQR01000051">
    <property type="protein sequence ID" value="PCH61918.1"/>
    <property type="molecule type" value="Genomic_DNA"/>
</dbReference>
<evidence type="ECO:0000313" key="2">
    <source>
        <dbReference type="EMBL" id="PCH61918.1"/>
    </source>
</evidence>
<evidence type="ECO:0008006" key="4">
    <source>
        <dbReference type="Google" id="ProtNLM"/>
    </source>
</evidence>
<dbReference type="AlphaFoldDB" id="A0A2A4MPY6"/>
<evidence type="ECO:0000256" key="1">
    <source>
        <dbReference type="ARBA" id="ARBA00023186"/>
    </source>
</evidence>